<dbReference type="Proteomes" id="UP000270205">
    <property type="component" value="Unassembled WGS sequence"/>
</dbReference>
<comment type="caution">
    <text evidence="1">The sequence shown here is derived from an EMBL/GenBank/DDBJ whole genome shotgun (WGS) entry which is preliminary data.</text>
</comment>
<organism evidence="1 2">
    <name type="scientific">Bergeyella zoohelcum</name>
    <dbReference type="NCBI Taxonomy" id="1015"/>
    <lineage>
        <taxon>Bacteria</taxon>
        <taxon>Pseudomonadati</taxon>
        <taxon>Bacteroidota</taxon>
        <taxon>Flavobacteriia</taxon>
        <taxon>Flavobacteriales</taxon>
        <taxon>Weeksellaceae</taxon>
        <taxon>Bergeyella</taxon>
    </lineage>
</organism>
<evidence type="ECO:0000313" key="1">
    <source>
        <dbReference type="EMBL" id="VDH05844.1"/>
    </source>
</evidence>
<gene>
    <name evidence="1" type="ORF">NCTC12929_02005</name>
</gene>
<reference evidence="1 2" key="1">
    <citation type="submission" date="2018-11" db="EMBL/GenBank/DDBJ databases">
        <authorList>
            <consortium name="Pathogen Informatics"/>
        </authorList>
    </citation>
    <scope>NUCLEOTIDE SEQUENCE [LARGE SCALE GENOMIC DNA]</scope>
    <source>
        <strain evidence="1 2">NCTC12929</strain>
    </source>
</reference>
<protein>
    <submittedName>
        <fullName evidence="1">Uncharacterized protein</fullName>
    </submittedName>
</protein>
<dbReference type="AlphaFoldDB" id="A0A7Z9CGT5"/>
<evidence type="ECO:0000313" key="2">
    <source>
        <dbReference type="Proteomes" id="UP000270205"/>
    </source>
</evidence>
<sequence length="100" mass="11883">MEPTHYYCDFKIGIQTKNKLQDEFSGFLCFLNHRIYKAEDIPQLKAIIDRKVKEFNAIHRRCKPLNVTLHKGINDEGYRVFTEFAELILKPAYFCDIKKL</sequence>
<dbReference type="RefSeq" id="WP_125151690.1">
    <property type="nucleotide sequence ID" value="NZ_UYIV01000001.1"/>
</dbReference>
<dbReference type="EMBL" id="UYIV01000001">
    <property type="protein sequence ID" value="VDH05844.1"/>
    <property type="molecule type" value="Genomic_DNA"/>
</dbReference>
<accession>A0A7Z9CGT5</accession>
<name>A0A7Z9CGT5_9FLAO</name>
<proteinExistence type="predicted"/>